<feature type="transmembrane region" description="Helical" evidence="6">
    <location>
        <begin position="110"/>
        <end position="132"/>
    </location>
</feature>
<evidence type="ECO:0000256" key="5">
    <source>
        <dbReference type="SAM" id="MobiDB-lite"/>
    </source>
</evidence>
<comment type="caution">
    <text evidence="7">The sequence shown here is derived from an EMBL/GenBank/DDBJ whole genome shotgun (WGS) entry which is preliminary data.</text>
</comment>
<dbReference type="GeneID" id="83200011"/>
<reference evidence="7" key="1">
    <citation type="submission" date="2022-11" db="EMBL/GenBank/DDBJ databases">
        <authorList>
            <person name="Petersen C."/>
        </authorList>
    </citation>
    <scope>NUCLEOTIDE SEQUENCE</scope>
    <source>
        <strain evidence="7">IBT 19713</strain>
    </source>
</reference>
<dbReference type="InterPro" id="IPR056552">
    <property type="entry name" value="Ribonucl_Kappa"/>
</dbReference>
<reference evidence="7" key="2">
    <citation type="journal article" date="2023" name="IMA Fungus">
        <title>Comparative genomic study of the Penicillium genus elucidates a diverse pangenome and 15 lateral gene transfer events.</title>
        <authorList>
            <person name="Petersen C."/>
            <person name="Sorensen T."/>
            <person name="Nielsen M.R."/>
            <person name="Sondergaard T.E."/>
            <person name="Sorensen J.L."/>
            <person name="Fitzpatrick D.A."/>
            <person name="Frisvad J.C."/>
            <person name="Nielsen K.L."/>
        </authorList>
    </citation>
    <scope>NUCLEOTIDE SEQUENCE</scope>
    <source>
        <strain evidence="7">IBT 19713</strain>
    </source>
</reference>
<dbReference type="OrthoDB" id="67317at2759"/>
<gene>
    <name evidence="7" type="ORF">N7468_003411</name>
</gene>
<evidence type="ECO:0000313" key="7">
    <source>
        <dbReference type="EMBL" id="KAJ5238792.1"/>
    </source>
</evidence>
<feature type="region of interest" description="Disordered" evidence="5">
    <location>
        <begin position="1"/>
        <end position="46"/>
    </location>
</feature>
<keyword evidence="8" id="KW-1185">Reference proteome</keyword>
<evidence type="ECO:0000256" key="4">
    <source>
        <dbReference type="ARBA" id="ARBA00023136"/>
    </source>
</evidence>
<name>A0A9W9TRS6_9EURO</name>
<evidence type="ECO:0000256" key="2">
    <source>
        <dbReference type="ARBA" id="ARBA00022692"/>
    </source>
</evidence>
<dbReference type="Pfam" id="PF23489">
    <property type="entry name" value="V-ATPase_su_f"/>
    <property type="match status" value="1"/>
</dbReference>
<comment type="subcellular location">
    <subcellularLocation>
        <location evidence="1">Membrane</location>
    </subcellularLocation>
</comment>
<dbReference type="RefSeq" id="XP_058331711.1">
    <property type="nucleotide sequence ID" value="XM_058472708.1"/>
</dbReference>
<protein>
    <submittedName>
        <fullName evidence="7">Uncharacterized protein</fullName>
    </submittedName>
</protein>
<dbReference type="Proteomes" id="UP001150941">
    <property type="component" value="Unassembled WGS sequence"/>
</dbReference>
<organism evidence="7 8">
    <name type="scientific">Penicillium chermesinum</name>
    <dbReference type="NCBI Taxonomy" id="63820"/>
    <lineage>
        <taxon>Eukaryota</taxon>
        <taxon>Fungi</taxon>
        <taxon>Dikarya</taxon>
        <taxon>Ascomycota</taxon>
        <taxon>Pezizomycotina</taxon>
        <taxon>Eurotiomycetes</taxon>
        <taxon>Eurotiomycetidae</taxon>
        <taxon>Eurotiales</taxon>
        <taxon>Aspergillaceae</taxon>
        <taxon>Penicillium</taxon>
    </lineage>
</organism>
<keyword evidence="3 6" id="KW-1133">Transmembrane helix</keyword>
<keyword evidence="4 6" id="KW-0472">Membrane</keyword>
<evidence type="ECO:0000313" key="8">
    <source>
        <dbReference type="Proteomes" id="UP001150941"/>
    </source>
</evidence>
<dbReference type="GO" id="GO:0016020">
    <property type="term" value="C:membrane"/>
    <property type="evidence" value="ECO:0007669"/>
    <property type="project" value="UniProtKB-SubCell"/>
</dbReference>
<keyword evidence="2 6" id="KW-0812">Transmembrane</keyword>
<evidence type="ECO:0000256" key="1">
    <source>
        <dbReference type="ARBA" id="ARBA00004370"/>
    </source>
</evidence>
<sequence length="145" mass="16104">MRNAVSPRVRKRLAQAELRPPTSVHLDSSNPQILNRPSPSLPTTQRFEPLPYKLCCADPRPLDRCRTPLCGAHNRQDEAYRVGNERLVLSNNHAYTGSEGEPEDGPAVAASLWIAVFVYLGFFVFCGFQAYLHLRGSRGGAISLQ</sequence>
<accession>A0A9W9TRS6</accession>
<feature type="compositionally biased region" description="Polar residues" evidence="5">
    <location>
        <begin position="25"/>
        <end position="46"/>
    </location>
</feature>
<dbReference type="AlphaFoldDB" id="A0A9W9TRS6"/>
<dbReference type="EMBL" id="JAPQKS010000003">
    <property type="protein sequence ID" value="KAJ5238792.1"/>
    <property type="molecule type" value="Genomic_DNA"/>
</dbReference>
<proteinExistence type="predicted"/>
<evidence type="ECO:0000256" key="3">
    <source>
        <dbReference type="ARBA" id="ARBA00022989"/>
    </source>
</evidence>
<evidence type="ECO:0000256" key="6">
    <source>
        <dbReference type="SAM" id="Phobius"/>
    </source>
</evidence>